<evidence type="ECO:0000313" key="3">
    <source>
        <dbReference type="Proteomes" id="UP000075583"/>
    </source>
</evidence>
<dbReference type="Proteomes" id="UP000075583">
    <property type="component" value="Unassembled WGS sequence"/>
</dbReference>
<gene>
    <name evidence="2" type="ORF">MB14_03740</name>
</gene>
<evidence type="ECO:0000313" key="2">
    <source>
        <dbReference type="EMBL" id="KYG76369.1"/>
    </source>
</evidence>
<feature type="transmembrane region" description="Helical" evidence="1">
    <location>
        <begin position="77"/>
        <end position="96"/>
    </location>
</feature>
<feature type="transmembrane region" description="Helical" evidence="1">
    <location>
        <begin position="102"/>
        <end position="120"/>
    </location>
</feature>
<keyword evidence="1" id="KW-0472">Membrane</keyword>
<reference evidence="2" key="1">
    <citation type="submission" date="2016-01" db="EMBL/GenBank/DDBJ databases">
        <title>Genome sequencing of Roseivirga ehrenbergii KMM 6017.</title>
        <authorList>
            <person name="Selvaratnam C."/>
            <person name="Thevarajoo S."/>
            <person name="Goh K.M."/>
            <person name="Ee R."/>
            <person name="Chan K.-G."/>
            <person name="Chong C.S."/>
        </authorList>
    </citation>
    <scope>NUCLEOTIDE SEQUENCE [LARGE SCALE GENOMIC DNA]</scope>
    <source>
        <strain evidence="2">KMM 6017</strain>
    </source>
</reference>
<organism evidence="2 3">
    <name type="scientific">Roseivirga ehrenbergii (strain DSM 102268 / JCM 13514 / KCTC 12282 / NCIMB 14502 / KMM 6017)</name>
    <dbReference type="NCBI Taxonomy" id="279360"/>
    <lineage>
        <taxon>Bacteria</taxon>
        <taxon>Pseudomonadati</taxon>
        <taxon>Bacteroidota</taxon>
        <taxon>Cytophagia</taxon>
        <taxon>Cytophagales</taxon>
        <taxon>Roseivirgaceae</taxon>
        <taxon>Roseivirga</taxon>
    </lineage>
</organism>
<feature type="transmembrane region" description="Helical" evidence="1">
    <location>
        <begin position="47"/>
        <end position="65"/>
    </location>
</feature>
<name>A0A150XCA9_ROSEK</name>
<accession>A0A150XCA9</accession>
<sequence length="127" mass="14246">MKKRVNQSINIISILVLIYFAVPKILGLSQSVTGFEQFESVLHIDATFFRLFTGFSELIIAALILTHAFTKNRMVGLAAFLFLLATMVSALGIEFFVRPEPVMLLVVIAIILMLTSSYKLKNILNHE</sequence>
<dbReference type="EMBL" id="LQZQ01000023">
    <property type="protein sequence ID" value="KYG76369.1"/>
    <property type="molecule type" value="Genomic_DNA"/>
</dbReference>
<protein>
    <recommendedName>
        <fullName evidence="4">DoxX family protein</fullName>
    </recommendedName>
</protein>
<evidence type="ECO:0000256" key="1">
    <source>
        <dbReference type="SAM" id="Phobius"/>
    </source>
</evidence>
<dbReference type="AlphaFoldDB" id="A0A150XCA9"/>
<keyword evidence="1" id="KW-0812">Transmembrane</keyword>
<keyword evidence="3" id="KW-1185">Reference proteome</keyword>
<dbReference type="RefSeq" id="WP_062591440.1">
    <property type="nucleotide sequence ID" value="NZ_LQZQ01000023.1"/>
</dbReference>
<evidence type="ECO:0008006" key="4">
    <source>
        <dbReference type="Google" id="ProtNLM"/>
    </source>
</evidence>
<comment type="caution">
    <text evidence="2">The sequence shown here is derived from an EMBL/GenBank/DDBJ whole genome shotgun (WGS) entry which is preliminary data.</text>
</comment>
<keyword evidence="1" id="KW-1133">Transmembrane helix</keyword>
<dbReference type="STRING" id="279360.MB14_03740"/>
<proteinExistence type="predicted"/>
<feature type="transmembrane region" description="Helical" evidence="1">
    <location>
        <begin position="9"/>
        <end position="27"/>
    </location>
</feature>
<dbReference type="OrthoDB" id="1442110at2"/>